<evidence type="ECO:0000313" key="6">
    <source>
        <dbReference type="EMBL" id="OLZ51147.1"/>
    </source>
</evidence>
<sequence length="228" mass="24357">MVDFGSELQRRRKAARLSPTEMAKRSQFSEEYLAKVENGNATPNTALGRVADDLLNAGGALAALVGTGVRDESAGGLPESSTLPLRGVPFREPLTGHTGMVLWGDVGGRPVLVTGSDDGVVRLWEVVVDRAVARLPSYRSDTAEDSDALSRAEDAVAVAELIVARTARPPLAIGLFGDWGEGKSHFLELLRREVRVTATSPRHSPRDHAPEAADTAALLRMLEPNSQS</sequence>
<gene>
    <name evidence="6" type="ORF">BS329_18070</name>
</gene>
<dbReference type="SUPFAM" id="SSF47413">
    <property type="entry name" value="lambda repressor-like DNA-binding domains"/>
    <property type="match status" value="1"/>
</dbReference>
<dbReference type="InterPro" id="IPR011646">
    <property type="entry name" value="KAP_P-loop"/>
</dbReference>
<feature type="repeat" description="WD" evidence="3">
    <location>
        <begin position="112"/>
        <end position="134"/>
    </location>
</feature>
<dbReference type="PROSITE" id="PS00678">
    <property type="entry name" value="WD_REPEATS_1"/>
    <property type="match status" value="1"/>
</dbReference>
<dbReference type="InterPro" id="IPR001387">
    <property type="entry name" value="Cro/C1-type_HTH"/>
</dbReference>
<keyword evidence="7" id="KW-1185">Reference proteome</keyword>
<protein>
    <recommendedName>
        <fullName evidence="5">HTH cro/C1-type domain-containing protein</fullName>
    </recommendedName>
</protein>
<dbReference type="InterPro" id="IPR019775">
    <property type="entry name" value="WD40_repeat_CS"/>
</dbReference>
<dbReference type="Proteomes" id="UP000187486">
    <property type="component" value="Unassembled WGS sequence"/>
</dbReference>
<accession>A0A1R0KT91</accession>
<dbReference type="OrthoDB" id="88903at2"/>
<dbReference type="PROSITE" id="PS50943">
    <property type="entry name" value="HTH_CROC1"/>
    <property type="match status" value="1"/>
</dbReference>
<dbReference type="STRING" id="76021.BS329_18070"/>
<evidence type="ECO:0000256" key="3">
    <source>
        <dbReference type="PROSITE-ProRule" id="PRU00221"/>
    </source>
</evidence>
<evidence type="ECO:0000259" key="5">
    <source>
        <dbReference type="PROSITE" id="PS50943"/>
    </source>
</evidence>
<keyword evidence="2" id="KW-0677">Repeat</keyword>
<dbReference type="Gene3D" id="1.10.260.40">
    <property type="entry name" value="lambda repressor-like DNA-binding domains"/>
    <property type="match status" value="1"/>
</dbReference>
<evidence type="ECO:0000256" key="4">
    <source>
        <dbReference type="SAM" id="MobiDB-lite"/>
    </source>
</evidence>
<dbReference type="GO" id="GO:0003677">
    <property type="term" value="F:DNA binding"/>
    <property type="evidence" value="ECO:0007669"/>
    <property type="project" value="InterPro"/>
</dbReference>
<dbReference type="Pfam" id="PF07693">
    <property type="entry name" value="KAP_NTPase"/>
    <property type="match status" value="1"/>
</dbReference>
<dbReference type="AlphaFoldDB" id="A0A1R0KT91"/>
<feature type="domain" description="HTH cro/C1-type" evidence="5">
    <location>
        <begin position="8"/>
        <end position="44"/>
    </location>
</feature>
<dbReference type="InterPro" id="IPR001680">
    <property type="entry name" value="WD40_rpt"/>
</dbReference>
<reference evidence="6 7" key="1">
    <citation type="submission" date="2016-01" db="EMBL/GenBank/DDBJ databases">
        <title>Amycolatopsis coloradensis genome sequencing and assembly.</title>
        <authorList>
            <person name="Mayilraj S."/>
        </authorList>
    </citation>
    <scope>NUCLEOTIDE SEQUENCE [LARGE SCALE GENOMIC DNA]</scope>
    <source>
        <strain evidence="6 7">DSM 44225</strain>
    </source>
</reference>
<evidence type="ECO:0000256" key="1">
    <source>
        <dbReference type="ARBA" id="ARBA00022574"/>
    </source>
</evidence>
<keyword evidence="1 3" id="KW-0853">WD repeat</keyword>
<dbReference type="RefSeq" id="WP_076162265.1">
    <property type="nucleotide sequence ID" value="NZ_JBEZVB010000035.1"/>
</dbReference>
<dbReference type="EMBL" id="MQUQ01000009">
    <property type="protein sequence ID" value="OLZ51147.1"/>
    <property type="molecule type" value="Genomic_DNA"/>
</dbReference>
<dbReference type="Gene3D" id="2.130.10.10">
    <property type="entry name" value="YVTN repeat-like/Quinoprotein amine dehydrogenase"/>
    <property type="match status" value="1"/>
</dbReference>
<evidence type="ECO:0000256" key="2">
    <source>
        <dbReference type="ARBA" id="ARBA00022737"/>
    </source>
</evidence>
<organism evidence="6 7">
    <name type="scientific">Amycolatopsis coloradensis</name>
    <dbReference type="NCBI Taxonomy" id="76021"/>
    <lineage>
        <taxon>Bacteria</taxon>
        <taxon>Bacillati</taxon>
        <taxon>Actinomycetota</taxon>
        <taxon>Actinomycetes</taxon>
        <taxon>Pseudonocardiales</taxon>
        <taxon>Pseudonocardiaceae</taxon>
        <taxon>Amycolatopsis</taxon>
    </lineage>
</organism>
<proteinExistence type="predicted"/>
<name>A0A1R0KT91_9PSEU</name>
<comment type="caution">
    <text evidence="6">The sequence shown here is derived from an EMBL/GenBank/DDBJ whole genome shotgun (WGS) entry which is preliminary data.</text>
</comment>
<dbReference type="InterPro" id="IPR010982">
    <property type="entry name" value="Lambda_DNA-bd_dom_sf"/>
</dbReference>
<dbReference type="Pfam" id="PF13560">
    <property type="entry name" value="HTH_31"/>
    <property type="match status" value="1"/>
</dbReference>
<dbReference type="PROSITE" id="PS50082">
    <property type="entry name" value="WD_REPEATS_2"/>
    <property type="match status" value="1"/>
</dbReference>
<dbReference type="CDD" id="cd00093">
    <property type="entry name" value="HTH_XRE"/>
    <property type="match status" value="1"/>
</dbReference>
<dbReference type="InterPro" id="IPR015943">
    <property type="entry name" value="WD40/YVTN_repeat-like_dom_sf"/>
</dbReference>
<evidence type="ECO:0000313" key="7">
    <source>
        <dbReference type="Proteomes" id="UP000187486"/>
    </source>
</evidence>
<feature type="region of interest" description="Disordered" evidence="4">
    <location>
        <begin position="1"/>
        <end position="22"/>
    </location>
</feature>